<feature type="compositionally biased region" description="Basic residues" evidence="1">
    <location>
        <begin position="368"/>
        <end position="377"/>
    </location>
</feature>
<protein>
    <submittedName>
        <fullName evidence="2">Uncharacterized protein</fullName>
    </submittedName>
</protein>
<feature type="compositionally biased region" description="Basic and acidic residues" evidence="1">
    <location>
        <begin position="378"/>
        <end position="389"/>
    </location>
</feature>
<evidence type="ECO:0000313" key="2">
    <source>
        <dbReference type="EMBL" id="WAQ90882.1"/>
    </source>
</evidence>
<accession>A0ABY7D7I5</accession>
<reference evidence="2" key="1">
    <citation type="submission" date="2022-10" db="EMBL/GenBank/DDBJ databases">
        <title>Puccinia triticina Genome sequencing and assembly.</title>
        <authorList>
            <person name="Li C."/>
        </authorList>
    </citation>
    <scope>NUCLEOTIDE SEQUENCE</scope>
    <source>
        <strain evidence="2">Pt15</strain>
    </source>
</reference>
<feature type="region of interest" description="Disordered" evidence="1">
    <location>
        <begin position="304"/>
        <end position="389"/>
    </location>
</feature>
<dbReference type="Proteomes" id="UP001164743">
    <property type="component" value="Chromosome 13A"/>
</dbReference>
<organism evidence="2 3">
    <name type="scientific">Puccinia triticina</name>
    <dbReference type="NCBI Taxonomy" id="208348"/>
    <lineage>
        <taxon>Eukaryota</taxon>
        <taxon>Fungi</taxon>
        <taxon>Dikarya</taxon>
        <taxon>Basidiomycota</taxon>
        <taxon>Pucciniomycotina</taxon>
        <taxon>Pucciniomycetes</taxon>
        <taxon>Pucciniales</taxon>
        <taxon>Pucciniaceae</taxon>
        <taxon>Puccinia</taxon>
    </lineage>
</organism>
<name>A0ABY7D7I5_9BASI</name>
<dbReference type="GeneID" id="77803359"/>
<dbReference type="EMBL" id="CP110433">
    <property type="protein sequence ID" value="WAQ90882.1"/>
    <property type="molecule type" value="Genomic_DNA"/>
</dbReference>
<keyword evidence="3" id="KW-1185">Reference proteome</keyword>
<proteinExistence type="predicted"/>
<gene>
    <name evidence="2" type="ORF">PtA15_13A282</name>
</gene>
<evidence type="ECO:0000313" key="3">
    <source>
        <dbReference type="Proteomes" id="UP001164743"/>
    </source>
</evidence>
<evidence type="ECO:0000256" key="1">
    <source>
        <dbReference type="SAM" id="MobiDB-lite"/>
    </source>
</evidence>
<dbReference type="RefSeq" id="XP_053026437.1">
    <property type="nucleotide sequence ID" value="XM_053162464.1"/>
</dbReference>
<sequence length="389" mass="41528">MDTPLSPVKQTPEAGSRAVEGSGARLMMSLASILGCIPLVRLVTLAGHTFKGSLDPGFAANSPIAPLTSSALGEASTSMQRPGTGLFSALLAIINVASANHEPCLVGELSQPPYPQPAGLGFSNDPLQQNQHNDFLSASEGDLSFPTYPGSYGGLYGGFDPQGLAHVPEASLTREPFHSKNCYLSPPVIDDQVTQPINGEFQTHNTYHHPLLESSYRRLCSTDLQTKILAVSDQLYPQTPHCPDISQATGPVGGSTLGLLVGPQQQQPSDVAVLSLYSNKYPAQAKLNRPGLLSVNKPIKLDRIRSPANPKIPKVKENFSSPSPSSSKANGKRKANEPKLQETDEETDSESDQSQSDQSPDEAPPPAKKGRGRPRKAIIKDAARRLKDM</sequence>